<dbReference type="RefSeq" id="WP_072991513.1">
    <property type="nucleotide sequence ID" value="NZ_FQZB01000016.1"/>
</dbReference>
<dbReference type="STRING" id="1121302.SAMN02745163_03707"/>
<protein>
    <submittedName>
        <fullName evidence="4">Uncharacterized protein</fullName>
    </submittedName>
</protein>
<reference evidence="4 5" key="1">
    <citation type="submission" date="2016-11" db="EMBL/GenBank/DDBJ databases">
        <authorList>
            <person name="Jaros S."/>
            <person name="Januszkiewicz K."/>
            <person name="Wedrychowicz H."/>
        </authorList>
    </citation>
    <scope>NUCLEOTIDE SEQUENCE [LARGE SCALE GENOMIC DNA]</scope>
    <source>
        <strain evidence="4 5">DSM 21758</strain>
    </source>
</reference>
<dbReference type="EMBL" id="FQZB01000016">
    <property type="protein sequence ID" value="SHK37642.1"/>
    <property type="molecule type" value="Genomic_DNA"/>
</dbReference>
<organism evidence="4 5">
    <name type="scientific">Clostridium cavendishii DSM 21758</name>
    <dbReference type="NCBI Taxonomy" id="1121302"/>
    <lineage>
        <taxon>Bacteria</taxon>
        <taxon>Bacillati</taxon>
        <taxon>Bacillota</taxon>
        <taxon>Clostridia</taxon>
        <taxon>Eubacteriales</taxon>
        <taxon>Clostridiaceae</taxon>
        <taxon>Clostridium</taxon>
    </lineage>
</organism>
<keyword evidence="2" id="KW-0802">TPR repeat</keyword>
<dbReference type="AlphaFoldDB" id="A0A1M6RYL7"/>
<dbReference type="SUPFAM" id="SSF48452">
    <property type="entry name" value="TPR-like"/>
    <property type="match status" value="1"/>
</dbReference>
<dbReference type="Gene3D" id="1.25.40.10">
    <property type="entry name" value="Tetratricopeptide repeat domain"/>
    <property type="match status" value="2"/>
</dbReference>
<dbReference type="PANTHER" id="PTHR44186">
    <property type="match status" value="1"/>
</dbReference>
<evidence type="ECO:0000313" key="4">
    <source>
        <dbReference type="EMBL" id="SHK37642.1"/>
    </source>
</evidence>
<evidence type="ECO:0000256" key="3">
    <source>
        <dbReference type="SAM" id="Phobius"/>
    </source>
</evidence>
<gene>
    <name evidence="4" type="ORF">SAMN02745163_03707</name>
</gene>
<keyword evidence="3" id="KW-1133">Transmembrane helix</keyword>
<evidence type="ECO:0000256" key="2">
    <source>
        <dbReference type="ARBA" id="ARBA00022803"/>
    </source>
</evidence>
<dbReference type="InterPro" id="IPR011990">
    <property type="entry name" value="TPR-like_helical_dom_sf"/>
</dbReference>
<dbReference type="SUPFAM" id="SSF81901">
    <property type="entry name" value="HCP-like"/>
    <property type="match status" value="1"/>
</dbReference>
<dbReference type="InterPro" id="IPR019734">
    <property type="entry name" value="TPR_rpt"/>
</dbReference>
<accession>A0A1M6RYL7</accession>
<name>A0A1M6RYL7_9CLOT</name>
<evidence type="ECO:0000313" key="5">
    <source>
        <dbReference type="Proteomes" id="UP000184310"/>
    </source>
</evidence>
<keyword evidence="3" id="KW-0472">Membrane</keyword>
<keyword evidence="1" id="KW-0677">Repeat</keyword>
<dbReference type="Pfam" id="PF13181">
    <property type="entry name" value="TPR_8"/>
    <property type="match status" value="2"/>
</dbReference>
<keyword evidence="3" id="KW-0812">Transmembrane</keyword>
<feature type="transmembrane region" description="Helical" evidence="3">
    <location>
        <begin position="52"/>
        <end position="73"/>
    </location>
</feature>
<dbReference type="SMART" id="SM00028">
    <property type="entry name" value="TPR"/>
    <property type="match status" value="5"/>
</dbReference>
<proteinExistence type="predicted"/>
<sequence length="606" mass="70397">MKKNREKIKGIIDNVLQVVKNKSLKIDFKNIKLKNFSPSEVKKWDKSKKKKFIIGTGIGLGVIVIAICIGGYIHKINTIKITNNKAEECFYKNKYDDAINEYSKLAKDESWPIWKIKEAEVYSVKSNIVKSNDIIDEVIKDRENYKKKNNGNDIKIKDEELTNYIVFTEFMNKNFNKALKDGEEYLKEYPTNKPLIRTMFTVYMANGQADKAMKLLKEYKVDNTAYDLAVYARMNMLVDNWDEGYKLLEKAYNLDKDEYKVYDVIAQTSAYNRNFVLEKLYVLSQKDDKNIAYKIWIAKIHSMNEESSEEALNILDSLKGKDLGKFATELIRASALKNTGKIKESEELLQSIIEKNKDDYRVYHTAAWYYFNKKDYKKALEYCDKSILKNKEYPDNYGFLMPEIMQATNKSSEAEPYFRTALLKEPFNYNIMIGIANYYWYTTESSDKALEYFGLASLIKPKDAEVVYNMALIKLKENKNDEAVELLKKCISIDEAIPKYHRTLGTIYVQADKKVDGLKEIRAAYAVDKNDILTLNNAGCYYISVEGEVERGMVNLKAAYTGLTDTTDEYTKKTITENYQKAKTLYDEYNKEQGNSIKIPDFTLFY</sequence>
<keyword evidence="5" id="KW-1185">Reference proteome</keyword>
<dbReference type="Proteomes" id="UP000184310">
    <property type="component" value="Unassembled WGS sequence"/>
</dbReference>
<dbReference type="PANTHER" id="PTHR44186:SF1">
    <property type="entry name" value="BARDET-BIEDL SYNDROME 4 PROTEIN"/>
    <property type="match status" value="1"/>
</dbReference>
<dbReference type="OrthoDB" id="1949098at2"/>
<evidence type="ECO:0000256" key="1">
    <source>
        <dbReference type="ARBA" id="ARBA00022737"/>
    </source>
</evidence>